<feature type="region of interest" description="Disordered" evidence="1">
    <location>
        <begin position="1"/>
        <end position="55"/>
    </location>
</feature>
<feature type="region of interest" description="Disordered" evidence="1">
    <location>
        <begin position="292"/>
        <end position="388"/>
    </location>
</feature>
<organism evidence="3 4">
    <name type="scientific">Cirrhinus molitorella</name>
    <name type="common">mud carp</name>
    <dbReference type="NCBI Taxonomy" id="172907"/>
    <lineage>
        <taxon>Eukaryota</taxon>
        <taxon>Metazoa</taxon>
        <taxon>Chordata</taxon>
        <taxon>Craniata</taxon>
        <taxon>Vertebrata</taxon>
        <taxon>Euteleostomi</taxon>
        <taxon>Actinopterygii</taxon>
        <taxon>Neopterygii</taxon>
        <taxon>Teleostei</taxon>
        <taxon>Ostariophysi</taxon>
        <taxon>Cypriniformes</taxon>
        <taxon>Cyprinidae</taxon>
        <taxon>Labeoninae</taxon>
        <taxon>Labeonini</taxon>
        <taxon>Cirrhinus</taxon>
    </lineage>
</organism>
<evidence type="ECO:0008006" key="5">
    <source>
        <dbReference type="Google" id="ProtNLM"/>
    </source>
</evidence>
<name>A0AA88PZD5_9TELE</name>
<feature type="transmembrane region" description="Helical" evidence="2">
    <location>
        <begin position="72"/>
        <end position="95"/>
    </location>
</feature>
<feature type="compositionally biased region" description="Polar residues" evidence="1">
    <location>
        <begin position="292"/>
        <end position="307"/>
    </location>
</feature>
<accession>A0AA88PZD5</accession>
<keyword evidence="2" id="KW-0812">Transmembrane</keyword>
<evidence type="ECO:0000256" key="1">
    <source>
        <dbReference type="SAM" id="MobiDB-lite"/>
    </source>
</evidence>
<dbReference type="InterPro" id="IPR042352">
    <property type="entry name" value="EFCAB14"/>
</dbReference>
<dbReference type="Proteomes" id="UP001187343">
    <property type="component" value="Unassembled WGS sequence"/>
</dbReference>
<feature type="compositionally biased region" description="Low complexity" evidence="1">
    <location>
        <begin position="310"/>
        <end position="325"/>
    </location>
</feature>
<dbReference type="PANTHER" id="PTHR15717">
    <property type="entry name" value="PROTEIN KIAA0494"/>
    <property type="match status" value="1"/>
</dbReference>
<feature type="compositionally biased region" description="Basic residues" evidence="1">
    <location>
        <begin position="1"/>
        <end position="11"/>
    </location>
</feature>
<evidence type="ECO:0000313" key="4">
    <source>
        <dbReference type="Proteomes" id="UP001187343"/>
    </source>
</evidence>
<feature type="compositionally biased region" description="Basic and acidic residues" evidence="1">
    <location>
        <begin position="221"/>
        <end position="236"/>
    </location>
</feature>
<keyword evidence="4" id="KW-1185">Reference proteome</keyword>
<gene>
    <name evidence="3" type="ORF">Q8A67_009626</name>
</gene>
<feature type="region of interest" description="Disordered" evidence="1">
    <location>
        <begin position="221"/>
        <end position="240"/>
    </location>
</feature>
<dbReference type="AlphaFoldDB" id="A0AA88PZD5"/>
<dbReference type="PANTHER" id="PTHR15717:SF2">
    <property type="entry name" value="EF-HAND CALCIUM-BINDING DOMAIN-CONTAINING PROTEIN 14"/>
    <property type="match status" value="1"/>
</dbReference>
<feature type="compositionally biased region" description="Basic residues" evidence="1">
    <location>
        <begin position="25"/>
        <end position="34"/>
    </location>
</feature>
<keyword evidence="2" id="KW-0472">Membrane</keyword>
<keyword evidence="2" id="KW-1133">Transmembrane helix</keyword>
<feature type="compositionally biased region" description="Basic and acidic residues" evidence="1">
    <location>
        <begin position="352"/>
        <end position="372"/>
    </location>
</feature>
<reference evidence="3" key="1">
    <citation type="submission" date="2023-08" db="EMBL/GenBank/DDBJ databases">
        <title>Chromosome-level Genome Assembly of mud carp (Cirrhinus molitorella).</title>
        <authorList>
            <person name="Liu H."/>
        </authorList>
    </citation>
    <scope>NUCLEOTIDE SEQUENCE</scope>
    <source>
        <strain evidence="3">Prfri</strain>
        <tissue evidence="3">Muscle</tissue>
    </source>
</reference>
<dbReference type="EMBL" id="JAUYZG010000008">
    <property type="protein sequence ID" value="KAK2901511.1"/>
    <property type="molecule type" value="Genomic_DNA"/>
</dbReference>
<sequence length="399" mass="43866">MSPQKKMKKRKELNALIGLSDSSRKKSKTSGHRLLRTEPPESGTESSSEEQEFSGGGRSGLFGKSSVQCCSLCYPLCVFIVLAACVMACAGLIWMQIALKEDLDSMKEKIHIMESSQKLSSHEILKLSEDLKAKQMKLDDMESGDKGLAKLWSNLSEINQKLSALDSAVNHLKANIKSASDLIALPRTVEELQKSVATIGSTVTSVQHDVTMIQSVVEERRKGEDQLKDSAKEEKPVNSSSCVTLKQELQHVEEGVKELNGSLLLHESWSSDQIQSLRLVLSNLSRWVSALDQSSSGDTQPMTTRPLQTAADAPDAADAGSSPSSRRPRFLSRRRNKREQTSSRRPAVIHAADSERDVERSSLSSEELKEALDAPDPSLLSSFDGPYSLEELQAAEERQ</sequence>
<evidence type="ECO:0000256" key="2">
    <source>
        <dbReference type="SAM" id="Phobius"/>
    </source>
</evidence>
<comment type="caution">
    <text evidence="3">The sequence shown here is derived from an EMBL/GenBank/DDBJ whole genome shotgun (WGS) entry which is preliminary data.</text>
</comment>
<proteinExistence type="predicted"/>
<evidence type="ECO:0000313" key="3">
    <source>
        <dbReference type="EMBL" id="KAK2901511.1"/>
    </source>
</evidence>
<protein>
    <recommendedName>
        <fullName evidence="5">EF-hand calcium binding domain 14</fullName>
    </recommendedName>
</protein>
<feature type="compositionally biased region" description="Basic residues" evidence="1">
    <location>
        <begin position="326"/>
        <end position="337"/>
    </location>
</feature>